<name>A0A8S9LN30_BRACR</name>
<comment type="caution">
    <text evidence="2">The sequence shown here is derived from an EMBL/GenBank/DDBJ whole genome shotgun (WGS) entry which is preliminary data.</text>
</comment>
<organism evidence="2 3">
    <name type="scientific">Brassica cretica</name>
    <name type="common">Mustard</name>
    <dbReference type="NCBI Taxonomy" id="69181"/>
    <lineage>
        <taxon>Eukaryota</taxon>
        <taxon>Viridiplantae</taxon>
        <taxon>Streptophyta</taxon>
        <taxon>Embryophyta</taxon>
        <taxon>Tracheophyta</taxon>
        <taxon>Spermatophyta</taxon>
        <taxon>Magnoliopsida</taxon>
        <taxon>eudicotyledons</taxon>
        <taxon>Gunneridae</taxon>
        <taxon>Pentapetalae</taxon>
        <taxon>rosids</taxon>
        <taxon>malvids</taxon>
        <taxon>Brassicales</taxon>
        <taxon>Brassicaceae</taxon>
        <taxon>Brassiceae</taxon>
        <taxon>Brassica</taxon>
    </lineage>
</organism>
<accession>A0A8S9LN30</accession>
<feature type="compositionally biased region" description="Basic and acidic residues" evidence="1">
    <location>
        <begin position="232"/>
        <end position="244"/>
    </location>
</feature>
<evidence type="ECO:0000313" key="2">
    <source>
        <dbReference type="EMBL" id="KAF2607389.1"/>
    </source>
</evidence>
<dbReference type="AlphaFoldDB" id="A0A8S9LN30"/>
<protein>
    <submittedName>
        <fullName evidence="2">Uncharacterized protein</fullName>
    </submittedName>
</protein>
<evidence type="ECO:0000313" key="3">
    <source>
        <dbReference type="Proteomes" id="UP000712281"/>
    </source>
</evidence>
<feature type="compositionally biased region" description="Polar residues" evidence="1">
    <location>
        <begin position="254"/>
        <end position="263"/>
    </location>
</feature>
<feature type="region of interest" description="Disordered" evidence="1">
    <location>
        <begin position="197"/>
        <end position="270"/>
    </location>
</feature>
<dbReference type="Proteomes" id="UP000712281">
    <property type="component" value="Unassembled WGS sequence"/>
</dbReference>
<reference evidence="2" key="1">
    <citation type="submission" date="2019-12" db="EMBL/GenBank/DDBJ databases">
        <title>Genome sequencing and annotation of Brassica cretica.</title>
        <authorList>
            <person name="Studholme D.J."/>
            <person name="Sarris P.F."/>
        </authorList>
    </citation>
    <scope>NUCLEOTIDE SEQUENCE</scope>
    <source>
        <strain evidence="2">PFS-001/15</strain>
        <tissue evidence="2">Leaf</tissue>
    </source>
</reference>
<dbReference type="EMBL" id="QGKW02000276">
    <property type="protein sequence ID" value="KAF2607389.1"/>
    <property type="molecule type" value="Genomic_DNA"/>
</dbReference>
<proteinExistence type="predicted"/>
<evidence type="ECO:0000256" key="1">
    <source>
        <dbReference type="SAM" id="MobiDB-lite"/>
    </source>
</evidence>
<sequence>MFDEDEKRVRNGDRPFTKAKRNNCDVLDRNELQTYASLEKILHKKIFSIQQLKKKGNTNTSSAPKQQYKKQFASNGFDFAQKQRNQRKRQNMFDEDEKRVRNGDRPFTKAKRRVMCLIGMSFRLMPVWRRYCIRKFLLFSNSKRRETPTLLLHQNNNFEKDSENVLNKDEFCGPLNALDISAYDLGLGSFVLMQEGQDEEQNRGHQTNHKRCSSFQKPDQAPRRNIGTVTRRSNDREDVAERAEIGPNRHKSLSKSTIGTVTRRSNDREDVAERAEIGYREL</sequence>
<gene>
    <name evidence="2" type="ORF">F2Q68_00045295</name>
</gene>
<feature type="region of interest" description="Disordered" evidence="1">
    <location>
        <begin position="1"/>
        <end position="20"/>
    </location>
</feature>